<feature type="transmembrane region" description="Helical" evidence="1">
    <location>
        <begin position="35"/>
        <end position="51"/>
    </location>
</feature>
<dbReference type="SMART" id="SM00014">
    <property type="entry name" value="acidPPc"/>
    <property type="match status" value="1"/>
</dbReference>
<dbReference type="HOGENOM" id="CLU_074309_0_0_9"/>
<evidence type="ECO:0000313" key="4">
    <source>
        <dbReference type="Proteomes" id="UP000016511"/>
    </source>
</evidence>
<evidence type="ECO:0000256" key="1">
    <source>
        <dbReference type="SAM" id="Phobius"/>
    </source>
</evidence>
<dbReference type="Gene3D" id="1.20.144.10">
    <property type="entry name" value="Phosphatidic acid phosphatase type 2/haloperoxidase"/>
    <property type="match status" value="1"/>
</dbReference>
<feature type="domain" description="Phosphatidic acid phosphatase type 2/haloperoxidase" evidence="2">
    <location>
        <begin position="193"/>
        <end position="296"/>
    </location>
</feature>
<proteinExistence type="predicted"/>
<dbReference type="Pfam" id="PF01569">
    <property type="entry name" value="PAP2"/>
    <property type="match status" value="1"/>
</dbReference>
<dbReference type="eggNOG" id="COG0671">
    <property type="taxonomic scope" value="Bacteria"/>
</dbReference>
<name>U1YH38_ANEAE</name>
<gene>
    <name evidence="3" type="ORF">HMPREF0083_01725</name>
</gene>
<dbReference type="InterPro" id="IPR000326">
    <property type="entry name" value="PAP2/HPO"/>
</dbReference>
<comment type="caution">
    <text evidence="3">The sequence shown here is derived from an EMBL/GenBank/DDBJ whole genome shotgun (WGS) entry which is preliminary data.</text>
</comment>
<dbReference type="PANTHER" id="PTHR31310:SF7">
    <property type="entry name" value="PA-PHOSPHATASE RELATED-FAMILY PROTEIN DDB_G0268928"/>
    <property type="match status" value="1"/>
</dbReference>
<dbReference type="CDD" id="cd03386">
    <property type="entry name" value="PAP2_Aur1_like"/>
    <property type="match status" value="1"/>
</dbReference>
<feature type="transmembrane region" description="Helical" evidence="1">
    <location>
        <begin position="79"/>
        <end position="99"/>
    </location>
</feature>
<dbReference type="PANTHER" id="PTHR31310">
    <property type="match status" value="1"/>
</dbReference>
<dbReference type="SUPFAM" id="SSF48317">
    <property type="entry name" value="Acid phosphatase/Vanadium-dependent haloperoxidase"/>
    <property type="match status" value="1"/>
</dbReference>
<keyword evidence="1" id="KW-0812">Transmembrane</keyword>
<accession>U1YH38</accession>
<dbReference type="STRING" id="649747.HMPREF0083_01725"/>
<keyword evidence="1" id="KW-0472">Membrane</keyword>
<feature type="transmembrane region" description="Helical" evidence="1">
    <location>
        <begin position="254"/>
        <end position="271"/>
    </location>
</feature>
<sequence>MRNKINRRETRGVYILQRVMSVLQSVSDYPGIRRALFIILFICFGATVWNISTVENWIIFNWLFLGLLLLDFNKDQKDVPWLSFLPKGVFLLFILYYIYRNAPHIWYVLASYEKDHINHWFNWNNLFRNIPFNDAAIFRLYQPEWFTIFLRWVYGYGFSLALWVAVIRSFLARDAAKMLRYVLSSHTFQLPIIVPFYATVLLQEVWYVLGHPDGMARNFTPEQAAVWSLNCFPSMHTSVSFAILLLALREKGKIFRRIMVTYCSLVIFSTMYLEIHWIIDVIAGMALGYATVKLVDKLYEKLEKMMAKKQLQAQARASK</sequence>
<dbReference type="InterPro" id="IPR052185">
    <property type="entry name" value="IPC_Synthase-Related"/>
</dbReference>
<keyword evidence="1" id="KW-1133">Transmembrane helix</keyword>
<dbReference type="AlphaFoldDB" id="U1YH38"/>
<evidence type="ECO:0000313" key="3">
    <source>
        <dbReference type="EMBL" id="ERI10111.1"/>
    </source>
</evidence>
<feature type="transmembrane region" description="Helical" evidence="1">
    <location>
        <begin position="188"/>
        <end position="209"/>
    </location>
</feature>
<reference evidence="3 4" key="1">
    <citation type="submission" date="2013-08" db="EMBL/GenBank/DDBJ databases">
        <authorList>
            <person name="Weinstock G."/>
            <person name="Sodergren E."/>
            <person name="Wylie T."/>
            <person name="Fulton L."/>
            <person name="Fulton R."/>
            <person name="Fronick C."/>
            <person name="O'Laughlin M."/>
            <person name="Godfrey J."/>
            <person name="Miner T."/>
            <person name="Herter B."/>
            <person name="Appelbaum E."/>
            <person name="Cordes M."/>
            <person name="Lek S."/>
            <person name="Wollam A."/>
            <person name="Pepin K.H."/>
            <person name="Palsikar V.B."/>
            <person name="Mitreva M."/>
            <person name="Wilson R.K."/>
        </authorList>
    </citation>
    <scope>NUCLEOTIDE SEQUENCE [LARGE SCALE GENOMIC DNA]</scope>
    <source>
        <strain evidence="3 4">ATCC 12856</strain>
    </source>
</reference>
<keyword evidence="4" id="KW-1185">Reference proteome</keyword>
<evidence type="ECO:0000259" key="2">
    <source>
        <dbReference type="SMART" id="SM00014"/>
    </source>
</evidence>
<dbReference type="Proteomes" id="UP000016511">
    <property type="component" value="Unassembled WGS sequence"/>
</dbReference>
<dbReference type="PATRIC" id="fig|649747.3.peg.1560"/>
<organism evidence="3 4">
    <name type="scientific">Aneurinibacillus aneurinilyticus ATCC 12856</name>
    <dbReference type="NCBI Taxonomy" id="649747"/>
    <lineage>
        <taxon>Bacteria</taxon>
        <taxon>Bacillati</taxon>
        <taxon>Bacillota</taxon>
        <taxon>Bacilli</taxon>
        <taxon>Bacillales</taxon>
        <taxon>Paenibacillaceae</taxon>
        <taxon>Aneurinibacillus group</taxon>
        <taxon>Aneurinibacillus</taxon>
    </lineage>
</organism>
<feature type="transmembrane region" description="Helical" evidence="1">
    <location>
        <begin position="148"/>
        <end position="167"/>
    </location>
</feature>
<protein>
    <submittedName>
        <fullName evidence="3">PAP2 family protein</fullName>
    </submittedName>
</protein>
<dbReference type="InterPro" id="IPR036938">
    <property type="entry name" value="PAP2/HPO_sf"/>
</dbReference>
<dbReference type="EMBL" id="AWSJ01000119">
    <property type="protein sequence ID" value="ERI10111.1"/>
    <property type="molecule type" value="Genomic_DNA"/>
</dbReference>